<evidence type="ECO:0000313" key="10">
    <source>
        <dbReference type="Proteomes" id="UP000218231"/>
    </source>
</evidence>
<dbReference type="InterPro" id="IPR008166">
    <property type="entry name" value="Glyco_transf_92"/>
</dbReference>
<evidence type="ECO:0000256" key="3">
    <source>
        <dbReference type="ARBA" id="ARBA00022676"/>
    </source>
</evidence>
<dbReference type="GO" id="GO:0016020">
    <property type="term" value="C:membrane"/>
    <property type="evidence" value="ECO:0007669"/>
    <property type="project" value="UniProtKB-SubCell"/>
</dbReference>
<evidence type="ECO:0000256" key="5">
    <source>
        <dbReference type="ARBA" id="ARBA00022692"/>
    </source>
</evidence>
<keyword evidence="4 8" id="KW-0808">Transferase</keyword>
<evidence type="ECO:0000256" key="2">
    <source>
        <dbReference type="ARBA" id="ARBA00007647"/>
    </source>
</evidence>
<keyword evidence="6" id="KW-1133">Transmembrane helix</keyword>
<keyword evidence="3 8" id="KW-0328">Glycosyltransferase</keyword>
<protein>
    <recommendedName>
        <fullName evidence="8">Glycosyltransferase family 92 protein</fullName>
        <ecNumber evidence="8">2.4.1.-</ecNumber>
    </recommendedName>
</protein>
<evidence type="ECO:0000256" key="4">
    <source>
        <dbReference type="ARBA" id="ARBA00022679"/>
    </source>
</evidence>
<comment type="similarity">
    <text evidence="2 8">Belongs to the glycosyltransferase 92 family.</text>
</comment>
<dbReference type="InterPro" id="IPR052012">
    <property type="entry name" value="GTase_92"/>
</dbReference>
<evidence type="ECO:0000256" key="7">
    <source>
        <dbReference type="ARBA" id="ARBA00023136"/>
    </source>
</evidence>
<accession>A0A2A2KSU5</accession>
<keyword evidence="5" id="KW-0812">Transmembrane</keyword>
<reference evidence="9 10" key="1">
    <citation type="journal article" date="2017" name="Curr. Biol.">
        <title>Genome architecture and evolution of a unichromosomal asexual nematode.</title>
        <authorList>
            <person name="Fradin H."/>
            <person name="Zegar C."/>
            <person name="Gutwein M."/>
            <person name="Lucas J."/>
            <person name="Kovtun M."/>
            <person name="Corcoran D."/>
            <person name="Baugh L.R."/>
            <person name="Kiontke K."/>
            <person name="Gunsalus K."/>
            <person name="Fitch D.H."/>
            <person name="Piano F."/>
        </authorList>
    </citation>
    <scope>NUCLEOTIDE SEQUENCE [LARGE SCALE GENOMIC DNA]</scope>
    <source>
        <strain evidence="9">PF1309</strain>
    </source>
</reference>
<gene>
    <name evidence="9" type="ORF">WR25_26781</name>
</gene>
<evidence type="ECO:0000256" key="6">
    <source>
        <dbReference type="ARBA" id="ARBA00022989"/>
    </source>
</evidence>
<dbReference type="Pfam" id="PF01697">
    <property type="entry name" value="Glyco_transf_92"/>
    <property type="match status" value="1"/>
</dbReference>
<dbReference type="PANTHER" id="PTHR21645:SF8">
    <property type="entry name" value="GLYCOSYLTRANSFERASE FAMILY 92 PROTEIN F13G3.3"/>
    <property type="match status" value="1"/>
</dbReference>
<keyword evidence="10" id="KW-1185">Reference proteome</keyword>
<proteinExistence type="inferred from homology"/>
<dbReference type="GO" id="GO:0016757">
    <property type="term" value="F:glycosyltransferase activity"/>
    <property type="evidence" value="ECO:0007669"/>
    <property type="project" value="UniProtKB-UniRule"/>
</dbReference>
<keyword evidence="7" id="KW-0472">Membrane</keyword>
<dbReference type="PANTHER" id="PTHR21645">
    <property type="entry name" value="GLYCOSYLTRANSFERASE FAMILY 92 PROTEIN"/>
    <property type="match status" value="1"/>
</dbReference>
<dbReference type="AlphaFoldDB" id="A0A2A2KSU5"/>
<evidence type="ECO:0000313" key="9">
    <source>
        <dbReference type="EMBL" id="PAV76897.1"/>
    </source>
</evidence>
<comment type="caution">
    <text evidence="9">The sequence shown here is derived from an EMBL/GenBank/DDBJ whole genome shotgun (WGS) entry which is preliminary data.</text>
</comment>
<dbReference type="OrthoDB" id="5809216at2759"/>
<name>A0A2A2KSU5_9BILA</name>
<dbReference type="EMBL" id="LIAE01007801">
    <property type="protein sequence ID" value="PAV76897.1"/>
    <property type="molecule type" value="Genomic_DNA"/>
</dbReference>
<sequence length="170" mass="19717">MMHLYIRSVVSPLYELLRIYDLQGYAKIIPWPRLGMKFVPEADFNPNLNVEFRNQAAAQTDCLLQNKESVEFISFVDLDDILLPRADSYFDEFNQLFLSMPEIAYAHYIKLNAHVNAASRGSEFDLREMFTSVRFEGKTETGKLVAKPNYINSTWIHWPSAVPKQMIGFK</sequence>
<comment type="subcellular location">
    <subcellularLocation>
        <location evidence="1">Membrane</location>
        <topology evidence="1">Single-pass membrane protein</topology>
    </subcellularLocation>
</comment>
<dbReference type="Proteomes" id="UP000218231">
    <property type="component" value="Unassembled WGS sequence"/>
</dbReference>
<organism evidence="9 10">
    <name type="scientific">Diploscapter pachys</name>
    <dbReference type="NCBI Taxonomy" id="2018661"/>
    <lineage>
        <taxon>Eukaryota</taxon>
        <taxon>Metazoa</taxon>
        <taxon>Ecdysozoa</taxon>
        <taxon>Nematoda</taxon>
        <taxon>Chromadorea</taxon>
        <taxon>Rhabditida</taxon>
        <taxon>Rhabditina</taxon>
        <taxon>Rhabditomorpha</taxon>
        <taxon>Rhabditoidea</taxon>
        <taxon>Rhabditidae</taxon>
        <taxon>Diploscapter</taxon>
    </lineage>
</organism>
<evidence type="ECO:0000256" key="8">
    <source>
        <dbReference type="RuleBase" id="RU366017"/>
    </source>
</evidence>
<evidence type="ECO:0000256" key="1">
    <source>
        <dbReference type="ARBA" id="ARBA00004167"/>
    </source>
</evidence>
<dbReference type="EC" id="2.4.1.-" evidence="8"/>